<reference evidence="1 2" key="1">
    <citation type="submission" date="2016-10" db="EMBL/GenBank/DDBJ databases">
        <authorList>
            <person name="de Groot N.N."/>
        </authorList>
    </citation>
    <scope>NUCLEOTIDE SEQUENCE [LARGE SCALE GENOMIC DNA]</scope>
    <source>
        <strain evidence="1 2">CGMCC 1.9157</strain>
    </source>
</reference>
<evidence type="ECO:0000313" key="2">
    <source>
        <dbReference type="Proteomes" id="UP000199236"/>
    </source>
</evidence>
<dbReference type="AlphaFoldDB" id="A0A1I5GVR3"/>
<dbReference type="GO" id="GO:0003677">
    <property type="term" value="F:DNA binding"/>
    <property type="evidence" value="ECO:0007669"/>
    <property type="project" value="UniProtKB-KW"/>
</dbReference>
<dbReference type="SUPFAM" id="SSF142906">
    <property type="entry name" value="YjbR-like"/>
    <property type="match status" value="1"/>
</dbReference>
<keyword evidence="2" id="KW-1185">Reference proteome</keyword>
<dbReference type="EMBL" id="FOVR01000005">
    <property type="protein sequence ID" value="SFO40049.1"/>
    <property type="molecule type" value="Genomic_DNA"/>
</dbReference>
<name>A0A1I5GVR3_9HYPH</name>
<sequence>MTRDEFDTHCATLRHATNVVQWGGCSVWKIGGKIFALCAPETKDGNHPKISFKCSDMVYEILRDEPGIIPAPHLARAKWVQLTEPDAMSDEDLKEHLDVAYEIIVGKLTRKIRAELGLSDGSNRI</sequence>
<dbReference type="OrthoDB" id="9804614at2"/>
<dbReference type="Proteomes" id="UP000199236">
    <property type="component" value="Unassembled WGS sequence"/>
</dbReference>
<dbReference type="InterPro" id="IPR007351">
    <property type="entry name" value="YjbR"/>
</dbReference>
<protein>
    <submittedName>
        <fullName evidence="1">Predicted DNA-binding protein, MmcQ/YjbR family</fullName>
    </submittedName>
</protein>
<dbReference type="PANTHER" id="PTHR35145:SF1">
    <property type="entry name" value="CYTOPLASMIC PROTEIN"/>
    <property type="match status" value="1"/>
</dbReference>
<dbReference type="Gene3D" id="3.90.1150.30">
    <property type="match status" value="1"/>
</dbReference>
<dbReference type="InterPro" id="IPR038056">
    <property type="entry name" value="YjbR-like_sf"/>
</dbReference>
<keyword evidence="1" id="KW-0238">DNA-binding</keyword>
<proteinExistence type="predicted"/>
<accession>A0A1I5GVR3</accession>
<dbReference type="RefSeq" id="WP_090072566.1">
    <property type="nucleotide sequence ID" value="NZ_FOVR01000005.1"/>
</dbReference>
<organism evidence="1 2">
    <name type="scientific">Cohaesibacter marisflavi</name>
    <dbReference type="NCBI Taxonomy" id="655353"/>
    <lineage>
        <taxon>Bacteria</taxon>
        <taxon>Pseudomonadati</taxon>
        <taxon>Pseudomonadota</taxon>
        <taxon>Alphaproteobacteria</taxon>
        <taxon>Hyphomicrobiales</taxon>
        <taxon>Cohaesibacteraceae</taxon>
    </lineage>
</organism>
<dbReference type="Pfam" id="PF04237">
    <property type="entry name" value="YjbR"/>
    <property type="match status" value="1"/>
</dbReference>
<evidence type="ECO:0000313" key="1">
    <source>
        <dbReference type="EMBL" id="SFO40049.1"/>
    </source>
</evidence>
<dbReference type="InterPro" id="IPR058532">
    <property type="entry name" value="YjbR/MT2646/Rv2570-like"/>
</dbReference>
<gene>
    <name evidence="1" type="ORF">SAMN04488056_105204</name>
</gene>
<dbReference type="STRING" id="655353.SAMN04488056_105204"/>
<dbReference type="PANTHER" id="PTHR35145">
    <property type="entry name" value="CYTOPLASMIC PROTEIN-RELATED"/>
    <property type="match status" value="1"/>
</dbReference>